<name>A0ABQ0DDH7_9EUKA</name>
<dbReference type="Proteomes" id="UP001628156">
    <property type="component" value="Unassembled WGS sequence"/>
</dbReference>
<evidence type="ECO:0000313" key="2">
    <source>
        <dbReference type="Proteomes" id="UP001628156"/>
    </source>
</evidence>
<dbReference type="EMBL" id="BAAFRS010000061">
    <property type="protein sequence ID" value="GAB1220890.1"/>
    <property type="molecule type" value="Genomic_DNA"/>
</dbReference>
<gene>
    <name evidence="1" type="ORF">ENUP19_0061G0032</name>
</gene>
<accession>A0ABQ0DDH7</accession>
<reference evidence="1 2" key="1">
    <citation type="journal article" date="2019" name="PLoS Negl. Trop. Dis.">
        <title>Whole genome sequencing of Entamoeba nuttalli reveals mammalian host-related molecular signatures and a novel octapeptide-repeat surface protein.</title>
        <authorList>
            <person name="Tanaka M."/>
            <person name="Makiuchi T."/>
            <person name="Komiyama T."/>
            <person name="Shiina T."/>
            <person name="Osaki K."/>
            <person name="Tachibana H."/>
        </authorList>
    </citation>
    <scope>NUCLEOTIDE SEQUENCE [LARGE SCALE GENOMIC DNA]</scope>
    <source>
        <strain evidence="1 2">P19-061405</strain>
    </source>
</reference>
<comment type="caution">
    <text evidence="1">The sequence shown here is derived from an EMBL/GenBank/DDBJ whole genome shotgun (WGS) entry which is preliminary data.</text>
</comment>
<evidence type="ECO:0000313" key="1">
    <source>
        <dbReference type="EMBL" id="GAB1220890.1"/>
    </source>
</evidence>
<evidence type="ECO:0008006" key="3">
    <source>
        <dbReference type="Google" id="ProtNLM"/>
    </source>
</evidence>
<protein>
    <recommendedName>
        <fullName evidence="3">Nuclear RNA binding protein B</fullName>
    </recommendedName>
</protein>
<keyword evidence="2" id="KW-1185">Reference proteome</keyword>
<sequence length="332" mass="39009">MSKNQKQLLLEERLLSFSKMMDEKLNLPPNSRLERYFKDIFSVKKLSVIDLIYRTMFPFNLDAQKVIEQIFLHLQFPQIKLLNPFYTMKKNIHKIKGNVYDSQLAELGNKCQIELFSVDHPFVPLWACKDEEIKPMYEEFHNLINYNYPSNNTKLITLSSAFGKKEKLPCPFTYLQLSEMCGWNDTDKKIIEEKKPKSPLPLPKQPQILAKKQDDSTIFVLPSEKKSEKNILDNEVQEKQPQINKEIEISSIPKVPRESIFSTKLPQQQPSVIVPQNERLLEVEWTDQNEIKEDQEILQYAQQIIEKLKARYVFSDTNEVKNVLDVLSSWVN</sequence>
<organism evidence="1 2">
    <name type="scientific">Entamoeba nuttalli</name>
    <dbReference type="NCBI Taxonomy" id="412467"/>
    <lineage>
        <taxon>Eukaryota</taxon>
        <taxon>Amoebozoa</taxon>
        <taxon>Evosea</taxon>
        <taxon>Archamoebae</taxon>
        <taxon>Mastigamoebida</taxon>
        <taxon>Entamoebidae</taxon>
        <taxon>Entamoeba</taxon>
    </lineage>
</organism>
<proteinExistence type="predicted"/>